<name>A0A2M7Z7V4_9BACT</name>
<dbReference type="InterPro" id="IPR051083">
    <property type="entry name" value="GrpII_Intron_Splice-Mob/Def"/>
</dbReference>
<organism evidence="2 3">
    <name type="scientific">Candidatus Magasanikbacteria bacterium CG_4_9_14_3_um_filter_32_9</name>
    <dbReference type="NCBI Taxonomy" id="1974644"/>
    <lineage>
        <taxon>Bacteria</taxon>
        <taxon>Candidatus Magasanikiibacteriota</taxon>
    </lineage>
</organism>
<dbReference type="PANTHER" id="PTHR34047">
    <property type="entry name" value="NUCLEAR INTRON MATURASE 1, MITOCHONDRIAL-RELATED"/>
    <property type="match status" value="1"/>
</dbReference>
<proteinExistence type="predicted"/>
<dbReference type="SUPFAM" id="SSF56672">
    <property type="entry name" value="DNA/RNA polymerases"/>
    <property type="match status" value="1"/>
</dbReference>
<dbReference type="InterPro" id="IPR043502">
    <property type="entry name" value="DNA/RNA_pol_sf"/>
</dbReference>
<protein>
    <recommendedName>
        <fullName evidence="1">Reverse transcriptase domain-containing protein</fullName>
    </recommendedName>
</protein>
<dbReference type="CDD" id="cd01651">
    <property type="entry name" value="RT_G2_intron"/>
    <property type="match status" value="1"/>
</dbReference>
<feature type="domain" description="Reverse transcriptase" evidence="1">
    <location>
        <begin position="1"/>
        <end position="281"/>
    </location>
</feature>
<evidence type="ECO:0000313" key="3">
    <source>
        <dbReference type="Proteomes" id="UP000230843"/>
    </source>
</evidence>
<dbReference type="EMBL" id="PFVJ01000003">
    <property type="protein sequence ID" value="PJA90531.1"/>
    <property type="molecule type" value="Genomic_DNA"/>
</dbReference>
<dbReference type="AlphaFoldDB" id="A0A2M7Z7V4"/>
<dbReference type="Proteomes" id="UP000230843">
    <property type="component" value="Unassembled WGS sequence"/>
</dbReference>
<dbReference type="Pfam" id="PF00078">
    <property type="entry name" value="RVT_1"/>
    <property type="match status" value="1"/>
</dbReference>
<dbReference type="PANTHER" id="PTHR34047:SF8">
    <property type="entry name" value="PROTEIN YKFC"/>
    <property type="match status" value="1"/>
</dbReference>
<gene>
    <name evidence="2" type="ORF">CO137_00070</name>
</gene>
<accession>A0A2M7Z7V4</accession>
<evidence type="ECO:0000259" key="1">
    <source>
        <dbReference type="PROSITE" id="PS50878"/>
    </source>
</evidence>
<comment type="caution">
    <text evidence="2">The sequence shown here is derived from an EMBL/GenBank/DDBJ whole genome shotgun (WGS) entry which is preliminary data.</text>
</comment>
<reference evidence="3" key="1">
    <citation type="submission" date="2017-09" db="EMBL/GenBank/DDBJ databases">
        <title>Depth-based differentiation of microbial function through sediment-hosted aquifers and enrichment of novel symbionts in the deep terrestrial subsurface.</title>
        <authorList>
            <person name="Probst A.J."/>
            <person name="Ladd B."/>
            <person name="Jarett J.K."/>
            <person name="Geller-Mcgrath D.E."/>
            <person name="Sieber C.M.K."/>
            <person name="Emerson J.B."/>
            <person name="Anantharaman K."/>
            <person name="Thomas B.C."/>
            <person name="Malmstrom R."/>
            <person name="Stieglmeier M."/>
            <person name="Klingl A."/>
            <person name="Woyke T."/>
            <person name="Ryan C.M."/>
            <person name="Banfield J.F."/>
        </authorList>
    </citation>
    <scope>NUCLEOTIDE SEQUENCE [LARGE SCALE GENOMIC DNA]</scope>
</reference>
<evidence type="ECO:0000313" key="2">
    <source>
        <dbReference type="EMBL" id="PJA90531.1"/>
    </source>
</evidence>
<sequence length="356" mass="41996">MIHKNDVKNKKILFDEITSLEGLFSAWEGFKRGKEGRLDVQKFFLNLERNIFNLYEKVKSGTYQHSAYTSFLVCDPKLRNINKAEVVDRVMHHSIVKHIEPLFEKSFIFDSYSSRIGKGTHRGVERLKSFCLKLTKNKTRTAWALKCDIRKFFDSVDHDILISILRDKIRDEKLMEIIEKIIRSYSTKPGKGIPLGNLTSQIFSNIYLDRLDQFMKRNLRIKHYLRYTDDFIILDVKKERLEKLVPVLNDFLEQDLKLQLHPNKLIIRKIHRGIDFLGYIVYPTHLILRTKTKRRMLRKIAAKKRELDVGIISAETFDNTLQSYLGMLTHCRGEGIRNEVNRITDDWGYLNFIVEA</sequence>
<dbReference type="InterPro" id="IPR000477">
    <property type="entry name" value="RT_dom"/>
</dbReference>
<dbReference type="PROSITE" id="PS50878">
    <property type="entry name" value="RT_POL"/>
    <property type="match status" value="1"/>
</dbReference>